<keyword evidence="3" id="KW-1185">Reference proteome</keyword>
<organism evidence="2 3">
    <name type="scientific">Cercophora samala</name>
    <dbReference type="NCBI Taxonomy" id="330535"/>
    <lineage>
        <taxon>Eukaryota</taxon>
        <taxon>Fungi</taxon>
        <taxon>Dikarya</taxon>
        <taxon>Ascomycota</taxon>
        <taxon>Pezizomycotina</taxon>
        <taxon>Sordariomycetes</taxon>
        <taxon>Sordariomycetidae</taxon>
        <taxon>Sordariales</taxon>
        <taxon>Lasiosphaeriaceae</taxon>
        <taxon>Cercophora</taxon>
    </lineage>
</organism>
<reference evidence="2" key="1">
    <citation type="submission" date="2023-06" db="EMBL/GenBank/DDBJ databases">
        <title>Genome-scale phylogeny and comparative genomics of the fungal order Sordariales.</title>
        <authorList>
            <consortium name="Lawrence Berkeley National Laboratory"/>
            <person name="Hensen N."/>
            <person name="Bonometti L."/>
            <person name="Westerberg I."/>
            <person name="Brannstrom I.O."/>
            <person name="Guillou S."/>
            <person name="Cros-Aarteil S."/>
            <person name="Calhoun S."/>
            <person name="Haridas S."/>
            <person name="Kuo A."/>
            <person name="Mondo S."/>
            <person name="Pangilinan J."/>
            <person name="Riley R."/>
            <person name="Labutti K."/>
            <person name="Andreopoulos B."/>
            <person name="Lipzen A."/>
            <person name="Chen C."/>
            <person name="Yanf M."/>
            <person name="Daum C."/>
            <person name="Ng V."/>
            <person name="Clum A."/>
            <person name="Steindorff A."/>
            <person name="Ohm R."/>
            <person name="Martin F."/>
            <person name="Silar P."/>
            <person name="Natvig D."/>
            <person name="Lalanne C."/>
            <person name="Gautier V."/>
            <person name="Ament-Velasquez S.L."/>
            <person name="Kruys A."/>
            <person name="Hutchinson M.I."/>
            <person name="Powell A.J."/>
            <person name="Barry K."/>
            <person name="Miller A.N."/>
            <person name="Grigoriev I.V."/>
            <person name="Debuchy R."/>
            <person name="Gladieux P."/>
            <person name="Thoren M.H."/>
            <person name="Johannesson H."/>
        </authorList>
    </citation>
    <scope>NUCLEOTIDE SEQUENCE</scope>
    <source>
        <strain evidence="2">CBS 307.81</strain>
    </source>
</reference>
<dbReference type="AlphaFoldDB" id="A0AA39Z469"/>
<comment type="caution">
    <text evidence="2">The sequence shown here is derived from an EMBL/GenBank/DDBJ whole genome shotgun (WGS) entry which is preliminary data.</text>
</comment>
<sequence length="330" mass="37742">MSLLGARPIRPGELNNYPGYAQRNEIVRRGDYLVQNYLEVPPHIQAAYSIITSRGGDWATVDEATICHTINSLPHGLTEHKIYSRENLKEPSPVDEPGYYQVMRRILTAESLFYQGSHARHILEQLRIPSTTPGSFKHHLQQANISIRLLLNFTRAVSHSAKKPKKLSPPEKPPSSTPKTSSSKPRPPDPQDDMIWPSLQYQNLMRQFYFFDDISRYLHPKQDNHTTLKHRTFLLPDSSAPHDYIDKGVCKINSHTLLFDTTLNNTLMKLIQEVDAKPGVIIREFSFWPDGADTNLPSTPDKWSQVLIFSFSFPPRPPPPFLTELLTRRA</sequence>
<evidence type="ECO:0000256" key="1">
    <source>
        <dbReference type="SAM" id="MobiDB-lite"/>
    </source>
</evidence>
<gene>
    <name evidence="2" type="ORF">QBC41DRAFT_340469</name>
</gene>
<proteinExistence type="predicted"/>
<dbReference type="Proteomes" id="UP001174997">
    <property type="component" value="Unassembled WGS sequence"/>
</dbReference>
<feature type="region of interest" description="Disordered" evidence="1">
    <location>
        <begin position="160"/>
        <end position="195"/>
    </location>
</feature>
<dbReference type="EMBL" id="JAULSY010000132">
    <property type="protein sequence ID" value="KAK0663400.1"/>
    <property type="molecule type" value="Genomic_DNA"/>
</dbReference>
<accession>A0AA39Z469</accession>
<name>A0AA39Z469_9PEZI</name>
<evidence type="ECO:0000313" key="3">
    <source>
        <dbReference type="Proteomes" id="UP001174997"/>
    </source>
</evidence>
<evidence type="ECO:0000313" key="2">
    <source>
        <dbReference type="EMBL" id="KAK0663400.1"/>
    </source>
</evidence>
<protein>
    <submittedName>
        <fullName evidence="2">Uncharacterized protein</fullName>
    </submittedName>
</protein>